<dbReference type="GO" id="GO:0061630">
    <property type="term" value="F:ubiquitin protein ligase activity"/>
    <property type="evidence" value="ECO:0007669"/>
    <property type="project" value="UniProtKB-EC"/>
</dbReference>
<protein>
    <recommendedName>
        <fullName evidence="2">RBR-type E3 ubiquitin transferase</fullName>
        <ecNumber evidence="2">2.3.2.31</ecNumber>
    </recommendedName>
</protein>
<dbReference type="Gene3D" id="1.20.120.1750">
    <property type="match status" value="1"/>
</dbReference>
<dbReference type="PANTHER" id="PTHR11685">
    <property type="entry name" value="RBR FAMILY RING FINGER AND IBR DOMAIN-CONTAINING"/>
    <property type="match status" value="1"/>
</dbReference>
<keyword evidence="4" id="KW-0479">Metal-binding</keyword>
<keyword evidence="3" id="KW-0808">Transferase</keyword>
<feature type="transmembrane region" description="Helical" evidence="9">
    <location>
        <begin position="256"/>
        <end position="276"/>
    </location>
</feature>
<dbReference type="InterPro" id="IPR031127">
    <property type="entry name" value="E3_UB_ligase_RBR"/>
</dbReference>
<keyword evidence="9" id="KW-1133">Transmembrane helix</keyword>
<evidence type="ECO:0000256" key="3">
    <source>
        <dbReference type="ARBA" id="ARBA00022679"/>
    </source>
</evidence>
<accession>A0AAV7JKN6</accession>
<keyword evidence="9" id="KW-0472">Membrane</keyword>
<dbReference type="AlphaFoldDB" id="A0AAV7JKN6"/>
<organism evidence="11 12">
    <name type="scientific">Oopsacas minuta</name>
    <dbReference type="NCBI Taxonomy" id="111878"/>
    <lineage>
        <taxon>Eukaryota</taxon>
        <taxon>Metazoa</taxon>
        <taxon>Porifera</taxon>
        <taxon>Hexactinellida</taxon>
        <taxon>Hexasterophora</taxon>
        <taxon>Lyssacinosida</taxon>
        <taxon>Leucopsacidae</taxon>
        <taxon>Oopsacas</taxon>
    </lineage>
</organism>
<evidence type="ECO:0000259" key="10">
    <source>
        <dbReference type="PROSITE" id="PS51873"/>
    </source>
</evidence>
<evidence type="ECO:0000256" key="9">
    <source>
        <dbReference type="SAM" id="Phobius"/>
    </source>
</evidence>
<evidence type="ECO:0000256" key="6">
    <source>
        <dbReference type="ARBA" id="ARBA00022771"/>
    </source>
</evidence>
<dbReference type="SMART" id="SM00647">
    <property type="entry name" value="IBR"/>
    <property type="match status" value="1"/>
</dbReference>
<keyword evidence="8" id="KW-0862">Zinc</keyword>
<evidence type="ECO:0000256" key="2">
    <source>
        <dbReference type="ARBA" id="ARBA00012251"/>
    </source>
</evidence>
<reference evidence="11 12" key="1">
    <citation type="journal article" date="2023" name="BMC Biol.">
        <title>The compact genome of the sponge Oopsacas minuta (Hexactinellida) is lacking key metazoan core genes.</title>
        <authorList>
            <person name="Santini S."/>
            <person name="Schenkelaars Q."/>
            <person name="Jourda C."/>
            <person name="Duchesne M."/>
            <person name="Belahbib H."/>
            <person name="Rocher C."/>
            <person name="Selva M."/>
            <person name="Riesgo A."/>
            <person name="Vervoort M."/>
            <person name="Leys S.P."/>
            <person name="Kodjabachian L."/>
            <person name="Le Bivic A."/>
            <person name="Borchiellini C."/>
            <person name="Claverie J.M."/>
            <person name="Renard E."/>
        </authorList>
    </citation>
    <scope>NUCLEOTIDE SEQUENCE [LARGE SCALE GENOMIC DNA]</scope>
    <source>
        <strain evidence="11">SPO-2</strain>
    </source>
</reference>
<dbReference type="GO" id="GO:0008270">
    <property type="term" value="F:zinc ion binding"/>
    <property type="evidence" value="ECO:0007669"/>
    <property type="project" value="UniProtKB-KW"/>
</dbReference>
<sequence>MGLPCCSGKVCDYCLTLHINTQLRDGNHMIKCPCHRCDNRLSDETMRRVMTESMGERQYLLEVNANKDPTVKLCPKCNLVTTKTKMELFKMKRSKGNKNNSEIYCMTVCIRCNHEWCFLCYAPWHHGMSCKEAKSEAQDFVRFWSKKQTTNRGQRNAYPCPYCGIYIERNGGCPSMECTRCRTKWCYLCGQQKYLFIPLFGHHDDPFSVLGCTQGVHLFDGDYEVTRRVRRGIFVTQVVLIVLITVPFLLLTLPILPIILLIGSTVLVSVCVHKLLNKMKTSWNMEEY</sequence>
<keyword evidence="9" id="KW-0812">Transmembrane</keyword>
<dbReference type="Pfam" id="PF22191">
    <property type="entry name" value="IBR_1"/>
    <property type="match status" value="1"/>
</dbReference>
<dbReference type="InterPro" id="IPR044066">
    <property type="entry name" value="TRIAD_supradom"/>
</dbReference>
<dbReference type="Pfam" id="PF01485">
    <property type="entry name" value="IBR"/>
    <property type="match status" value="1"/>
</dbReference>
<gene>
    <name evidence="11" type="ORF">LOD99_11635</name>
</gene>
<keyword evidence="7" id="KW-0833">Ubl conjugation pathway</keyword>
<feature type="transmembrane region" description="Helical" evidence="9">
    <location>
        <begin position="232"/>
        <end position="250"/>
    </location>
</feature>
<comment type="caution">
    <text evidence="11">The sequence shown here is derived from an EMBL/GenBank/DDBJ whole genome shotgun (WGS) entry which is preliminary data.</text>
</comment>
<evidence type="ECO:0000313" key="12">
    <source>
        <dbReference type="Proteomes" id="UP001165289"/>
    </source>
</evidence>
<evidence type="ECO:0000256" key="4">
    <source>
        <dbReference type="ARBA" id="ARBA00022723"/>
    </source>
</evidence>
<evidence type="ECO:0000313" key="11">
    <source>
        <dbReference type="EMBL" id="KAI6649268.1"/>
    </source>
</evidence>
<dbReference type="EC" id="2.3.2.31" evidence="2"/>
<name>A0AAV7JKN6_9METZ</name>
<feature type="domain" description="RING-type" evidence="10">
    <location>
        <begin position="1"/>
        <end position="216"/>
    </location>
</feature>
<dbReference type="Proteomes" id="UP001165289">
    <property type="component" value="Unassembled WGS sequence"/>
</dbReference>
<dbReference type="InterPro" id="IPR002867">
    <property type="entry name" value="IBR_dom"/>
</dbReference>
<keyword evidence="12" id="KW-1185">Reference proteome</keyword>
<dbReference type="EMBL" id="JAKMXF010000321">
    <property type="protein sequence ID" value="KAI6649268.1"/>
    <property type="molecule type" value="Genomic_DNA"/>
</dbReference>
<evidence type="ECO:0000256" key="5">
    <source>
        <dbReference type="ARBA" id="ARBA00022737"/>
    </source>
</evidence>
<evidence type="ECO:0000256" key="7">
    <source>
        <dbReference type="ARBA" id="ARBA00022786"/>
    </source>
</evidence>
<keyword evidence="6" id="KW-0863">Zinc-finger</keyword>
<keyword evidence="5" id="KW-0677">Repeat</keyword>
<evidence type="ECO:0000256" key="1">
    <source>
        <dbReference type="ARBA" id="ARBA00001798"/>
    </source>
</evidence>
<dbReference type="PROSITE" id="PS51873">
    <property type="entry name" value="TRIAD"/>
    <property type="match status" value="1"/>
</dbReference>
<evidence type="ECO:0000256" key="8">
    <source>
        <dbReference type="ARBA" id="ARBA00022833"/>
    </source>
</evidence>
<proteinExistence type="predicted"/>
<comment type="catalytic activity">
    <reaction evidence="1">
        <text>[E2 ubiquitin-conjugating enzyme]-S-ubiquitinyl-L-cysteine + [acceptor protein]-L-lysine = [E2 ubiquitin-conjugating enzyme]-L-cysteine + [acceptor protein]-N(6)-ubiquitinyl-L-lysine.</text>
        <dbReference type="EC" id="2.3.2.31"/>
    </reaction>
</comment>
<dbReference type="SUPFAM" id="SSF57850">
    <property type="entry name" value="RING/U-box"/>
    <property type="match status" value="2"/>
</dbReference>
<dbReference type="GO" id="GO:0016567">
    <property type="term" value="P:protein ubiquitination"/>
    <property type="evidence" value="ECO:0007669"/>
    <property type="project" value="InterPro"/>
</dbReference>